<accession>A0ABV3GE27</accession>
<gene>
    <name evidence="3" type="ORF">AB0I59_13165</name>
</gene>
<feature type="region of interest" description="Disordered" evidence="1">
    <location>
        <begin position="35"/>
        <end position="70"/>
    </location>
</feature>
<dbReference type="RefSeq" id="WP_061259080.1">
    <property type="nucleotide sequence ID" value="NZ_JBFALK010000006.1"/>
</dbReference>
<proteinExistence type="predicted"/>
<evidence type="ECO:0000259" key="2">
    <source>
        <dbReference type="Pfam" id="PF04149"/>
    </source>
</evidence>
<protein>
    <submittedName>
        <fullName evidence="3">DUF397 domain-containing protein</fullName>
    </submittedName>
</protein>
<dbReference type="EMBL" id="JBFALK010000006">
    <property type="protein sequence ID" value="MEV0969582.1"/>
    <property type="molecule type" value="Genomic_DNA"/>
</dbReference>
<dbReference type="Pfam" id="PF04149">
    <property type="entry name" value="DUF397"/>
    <property type="match status" value="1"/>
</dbReference>
<organism evidence="3 4">
    <name type="scientific">Microtetraspora glauca</name>
    <dbReference type="NCBI Taxonomy" id="1996"/>
    <lineage>
        <taxon>Bacteria</taxon>
        <taxon>Bacillati</taxon>
        <taxon>Actinomycetota</taxon>
        <taxon>Actinomycetes</taxon>
        <taxon>Streptosporangiales</taxon>
        <taxon>Streptosporangiaceae</taxon>
        <taxon>Microtetraspora</taxon>
    </lineage>
</organism>
<evidence type="ECO:0000313" key="4">
    <source>
        <dbReference type="Proteomes" id="UP001551675"/>
    </source>
</evidence>
<evidence type="ECO:0000256" key="1">
    <source>
        <dbReference type="SAM" id="MobiDB-lite"/>
    </source>
</evidence>
<sequence>MDLSNARWRKSSFSGDNGGNCVEVAELTGVADFRTVGHGGGPGHRARRVDAPDHKTGHGPLIAVRDSKDPDGPTLFFTPAEWDAFLDGVKADEFDRGR</sequence>
<keyword evidence="4" id="KW-1185">Reference proteome</keyword>
<dbReference type="InterPro" id="IPR007278">
    <property type="entry name" value="DUF397"/>
</dbReference>
<dbReference type="Proteomes" id="UP001551675">
    <property type="component" value="Unassembled WGS sequence"/>
</dbReference>
<comment type="caution">
    <text evidence="3">The sequence shown here is derived from an EMBL/GenBank/DDBJ whole genome shotgun (WGS) entry which is preliminary data.</text>
</comment>
<reference evidence="3 4" key="1">
    <citation type="submission" date="2024-06" db="EMBL/GenBank/DDBJ databases">
        <title>The Natural Products Discovery Center: Release of the First 8490 Sequenced Strains for Exploring Actinobacteria Biosynthetic Diversity.</title>
        <authorList>
            <person name="Kalkreuter E."/>
            <person name="Kautsar S.A."/>
            <person name="Yang D."/>
            <person name="Bader C.D."/>
            <person name="Teijaro C.N."/>
            <person name="Fluegel L."/>
            <person name="Davis C.M."/>
            <person name="Simpson J.R."/>
            <person name="Lauterbach L."/>
            <person name="Steele A.D."/>
            <person name="Gui C."/>
            <person name="Meng S."/>
            <person name="Li G."/>
            <person name="Viehrig K."/>
            <person name="Ye F."/>
            <person name="Su P."/>
            <person name="Kiefer A.F."/>
            <person name="Nichols A."/>
            <person name="Cepeda A.J."/>
            <person name="Yan W."/>
            <person name="Fan B."/>
            <person name="Jiang Y."/>
            <person name="Adhikari A."/>
            <person name="Zheng C.-J."/>
            <person name="Schuster L."/>
            <person name="Cowan T.M."/>
            <person name="Smanski M.J."/>
            <person name="Chevrette M.G."/>
            <person name="De Carvalho L.P.S."/>
            <person name="Shen B."/>
        </authorList>
    </citation>
    <scope>NUCLEOTIDE SEQUENCE [LARGE SCALE GENOMIC DNA]</scope>
    <source>
        <strain evidence="3 4">NPDC050100</strain>
    </source>
</reference>
<feature type="domain" description="DUF397" evidence="2">
    <location>
        <begin position="6"/>
        <end position="90"/>
    </location>
</feature>
<name>A0ABV3GE27_MICGL</name>
<evidence type="ECO:0000313" key="3">
    <source>
        <dbReference type="EMBL" id="MEV0969582.1"/>
    </source>
</evidence>